<protein>
    <submittedName>
        <fullName evidence="3">YfhO family protein</fullName>
    </submittedName>
</protein>
<feature type="region of interest" description="Disordered" evidence="1">
    <location>
        <begin position="901"/>
        <end position="934"/>
    </location>
</feature>
<accession>A0ABS5KKD9</accession>
<reference evidence="3 4" key="1">
    <citation type="submission" date="2020-02" db="EMBL/GenBank/DDBJ databases">
        <title>Acidophilic actinobacteria isolated from forest soil.</title>
        <authorList>
            <person name="Golinska P."/>
        </authorList>
    </citation>
    <scope>NUCLEOTIDE SEQUENCE [LARGE SCALE GENOMIC DNA]</scope>
    <source>
        <strain evidence="3 4">NL8</strain>
    </source>
</reference>
<evidence type="ECO:0000256" key="1">
    <source>
        <dbReference type="SAM" id="MobiDB-lite"/>
    </source>
</evidence>
<feature type="transmembrane region" description="Helical" evidence="2">
    <location>
        <begin position="112"/>
        <end position="132"/>
    </location>
</feature>
<dbReference type="Pfam" id="PF09586">
    <property type="entry name" value="YfhO"/>
    <property type="match status" value="1"/>
</dbReference>
<feature type="transmembrane region" description="Helical" evidence="2">
    <location>
        <begin position="391"/>
        <end position="411"/>
    </location>
</feature>
<feature type="transmembrane region" description="Helical" evidence="2">
    <location>
        <begin position="89"/>
        <end position="106"/>
    </location>
</feature>
<feature type="transmembrane region" description="Helical" evidence="2">
    <location>
        <begin position="851"/>
        <end position="870"/>
    </location>
</feature>
<dbReference type="PANTHER" id="PTHR38454:SF1">
    <property type="entry name" value="INTEGRAL MEMBRANE PROTEIN"/>
    <property type="match status" value="1"/>
</dbReference>
<sequence>MEWSAALARRLRSGATSYLAVAFGAAVLLYGTVLAGSRIYPFGSKSILMYDMGNQYSVFHAYYQQVLHGHASLLFTWRSDLGLNFLPLFAYYLASPFSLLVAFFPEQYIPEAMVLIILLKVGTGASAMACYLHRMTPSGSRRLAAGFAVPYAVSAWTVSYSFNIMWLDALYLLPLLMIASESLLRRGRVFPLAALAGAAALINYYMFGIMVPFLACYLAIRYVGGDRVVRRTGAGRFAVKCGAALGVGIAIAGVLLLPTYYGLVNGRTNVLGQDPIPVPLPWSTQAARLFGGTFDWFQGSPNLAAGTAVLVAASLFPFLRRIPRRERLGFVALAALLMAASQNQIVYLLFHDGERPNAFPFRYGFMVAALLVMLGYRSVTELRQTEAATAGRLLFRVTVFWLGALIVVVHFERSLMTPYLAGTAALGLVLGAVGIGLATGLRRVPRRVMARATALLAVIMVVDCGVAAAEESSGMQYPGRGTWNVHPTPDWNTAMKSTAPPSGQFFRSDGLYVNFLNGLERSQNESLRDGNFAQNHFSSLSSGMLHDAEFDLGFTEHIYRVWADHTGSTLLTDALLDFKYLVTTSPGLDRADTQLVHSWPTADVYENTATLPVGFLAPATMPRELNHDDPFTAQEQLFDMPGAFADPCQPVPTVTGATQDVSPTGELMYTKRQGQQKVTVTWHCHATDAQELYVWSKRMPWAGQYPGSGIFNLQVDGGKPVDYPNVYDNGIHDLGTRADTDFTVTLTTKLGLFTVPEHFVRGLDVAQVNAKVAELAQHGLYDVHTTDTSLSGSIDADRAGTVFMSVPAIKGWGDVKVDGKPVSATILASAFLGIPVPAGHHTITMSFSPPGLHMGMGLTAVGLVMLFGLYKRDQRGRERGAPPGGRVRALIQRVDVHRTAPVSGVPSPRFVPPQEDPVEPVPVAIADETEEVQA</sequence>
<keyword evidence="4" id="KW-1185">Reference proteome</keyword>
<feature type="transmembrane region" description="Helical" evidence="2">
    <location>
        <begin position="417"/>
        <end position="441"/>
    </location>
</feature>
<dbReference type="RefSeq" id="WP_212008005.1">
    <property type="nucleotide sequence ID" value="NZ_JAAFYZ010000012.1"/>
</dbReference>
<feature type="transmembrane region" description="Helical" evidence="2">
    <location>
        <begin position="144"/>
        <end position="167"/>
    </location>
</feature>
<evidence type="ECO:0000256" key="2">
    <source>
        <dbReference type="SAM" id="Phobius"/>
    </source>
</evidence>
<feature type="transmembrane region" description="Helical" evidence="2">
    <location>
        <begin position="303"/>
        <end position="319"/>
    </location>
</feature>
<dbReference type="Proteomes" id="UP000730482">
    <property type="component" value="Unassembled WGS sequence"/>
</dbReference>
<feature type="transmembrane region" description="Helical" evidence="2">
    <location>
        <begin position="328"/>
        <end position="349"/>
    </location>
</feature>
<dbReference type="PANTHER" id="PTHR38454">
    <property type="entry name" value="INTEGRAL MEMBRANE PROTEIN-RELATED"/>
    <property type="match status" value="1"/>
</dbReference>
<proteinExistence type="predicted"/>
<organism evidence="3 4">
    <name type="scientific">Catenulispora pinistramenti</name>
    <dbReference type="NCBI Taxonomy" id="2705254"/>
    <lineage>
        <taxon>Bacteria</taxon>
        <taxon>Bacillati</taxon>
        <taxon>Actinomycetota</taxon>
        <taxon>Actinomycetes</taxon>
        <taxon>Catenulisporales</taxon>
        <taxon>Catenulisporaceae</taxon>
        <taxon>Catenulispora</taxon>
    </lineage>
</organism>
<dbReference type="InterPro" id="IPR018580">
    <property type="entry name" value="Uncharacterised_YfhO"/>
</dbReference>
<feature type="transmembrane region" description="Helical" evidence="2">
    <location>
        <begin position="192"/>
        <end position="220"/>
    </location>
</feature>
<feature type="transmembrane region" description="Helical" evidence="2">
    <location>
        <begin position="241"/>
        <end position="261"/>
    </location>
</feature>
<name>A0ABS5KKD9_9ACTN</name>
<keyword evidence="2" id="KW-0472">Membrane</keyword>
<gene>
    <name evidence="3" type="ORF">KGQ19_05700</name>
</gene>
<evidence type="ECO:0000313" key="4">
    <source>
        <dbReference type="Proteomes" id="UP000730482"/>
    </source>
</evidence>
<keyword evidence="2" id="KW-1133">Transmembrane helix</keyword>
<comment type="caution">
    <text evidence="3">The sequence shown here is derived from an EMBL/GenBank/DDBJ whole genome shotgun (WGS) entry which is preliminary data.</text>
</comment>
<keyword evidence="2" id="KW-0812">Transmembrane</keyword>
<dbReference type="EMBL" id="JAAFYZ010000012">
    <property type="protein sequence ID" value="MBS2546356.1"/>
    <property type="molecule type" value="Genomic_DNA"/>
</dbReference>
<feature type="transmembrane region" description="Helical" evidence="2">
    <location>
        <begin position="361"/>
        <end position="379"/>
    </location>
</feature>
<feature type="transmembrane region" description="Helical" evidence="2">
    <location>
        <begin position="448"/>
        <end position="469"/>
    </location>
</feature>
<evidence type="ECO:0000313" key="3">
    <source>
        <dbReference type="EMBL" id="MBS2546356.1"/>
    </source>
</evidence>